<feature type="transmembrane region" description="Helical" evidence="6">
    <location>
        <begin position="428"/>
        <end position="449"/>
    </location>
</feature>
<dbReference type="Gene3D" id="1.20.1250.20">
    <property type="entry name" value="MFS general substrate transporter like domains"/>
    <property type="match status" value="2"/>
</dbReference>
<reference evidence="8 9" key="1">
    <citation type="submission" date="2024-07" db="EMBL/GenBank/DDBJ databases">
        <title>Section-level genome sequencing and comparative genomics of Aspergillus sections Usti and Cavernicolus.</title>
        <authorList>
            <consortium name="Lawrence Berkeley National Laboratory"/>
            <person name="Nybo J.L."/>
            <person name="Vesth T.C."/>
            <person name="Theobald S."/>
            <person name="Frisvad J.C."/>
            <person name="Larsen T.O."/>
            <person name="Kjaerboelling I."/>
            <person name="Rothschild-Mancinelli K."/>
            <person name="Lyhne E.K."/>
            <person name="Kogle M.E."/>
            <person name="Barry K."/>
            <person name="Clum A."/>
            <person name="Na H."/>
            <person name="Ledsgaard L."/>
            <person name="Lin J."/>
            <person name="Lipzen A."/>
            <person name="Kuo A."/>
            <person name="Riley R."/>
            <person name="Mondo S."/>
            <person name="LaButti K."/>
            <person name="Haridas S."/>
            <person name="Pangalinan J."/>
            <person name="Salamov A.A."/>
            <person name="Simmons B.A."/>
            <person name="Magnuson J.K."/>
            <person name="Chen J."/>
            <person name="Drula E."/>
            <person name="Henrissat B."/>
            <person name="Wiebenga A."/>
            <person name="Lubbers R.J."/>
            <person name="Gomes A.C."/>
            <person name="Makela M.R."/>
            <person name="Stajich J."/>
            <person name="Grigoriev I.V."/>
            <person name="Mortensen U.H."/>
            <person name="De vries R.P."/>
            <person name="Baker S.E."/>
            <person name="Andersen M.R."/>
        </authorList>
    </citation>
    <scope>NUCLEOTIDE SEQUENCE [LARGE SCALE GENOMIC DNA]</scope>
    <source>
        <strain evidence="8 9">CBS 600.67</strain>
    </source>
</reference>
<accession>A0ABR4IDF1</accession>
<keyword evidence="5 6" id="KW-0472">Membrane</keyword>
<name>A0ABR4IDF1_9EURO</name>
<feature type="transmembrane region" description="Helical" evidence="6">
    <location>
        <begin position="271"/>
        <end position="297"/>
    </location>
</feature>
<sequence length="481" mass="53062">MHDPAETKKESPCVESMGVSQSDEFYVDPVLEKKILRKFDIYAMPQLFLLAVLCYLDRSNLGNAKVFGMVEDIGLKGLEFNNLSTLFGATYIIFEIPWTMAIKKWGPNRMLALAIVSWSVVTLASGFIHNYAQAVVVRLLLGACEAGLTPGLAFVFSTIYERKGTSKRVALIYLANVTSGAFGGLIAYGIQLMGTRRGLEAWRWLFIIEGAISVVLGGCCWITFPRSPETAWFLTEEEKTLMRVRKQRDIIYKGSDKFESKWIKESLKDPFVYMSAICFFSSSIAIFGFGIFLPTIINGLGFTSLQANYLTIPVYATGAIVLVLVTVLSDRFNKRALFLLVTPIPVVVGYLISIVTPNAGAGYFAMFLCCSGIYSYNALILTWVTTNLAPDYKRSVGVSLFTSLAGLSALIAPQLYPSSDGPRYQVGNGVSLAFEAIAGVNILFVFFLLKRRNSRKEAMLADGKVSNGLEGDRALNFMYAL</sequence>
<evidence type="ECO:0000256" key="6">
    <source>
        <dbReference type="SAM" id="Phobius"/>
    </source>
</evidence>
<dbReference type="PANTHER" id="PTHR43791">
    <property type="entry name" value="PERMEASE-RELATED"/>
    <property type="match status" value="1"/>
</dbReference>
<dbReference type="PANTHER" id="PTHR43791:SF24">
    <property type="entry name" value="NICOTINIC ACID PLASMA MEMBRANE TRANSPORTER"/>
    <property type="match status" value="1"/>
</dbReference>
<evidence type="ECO:0000256" key="2">
    <source>
        <dbReference type="ARBA" id="ARBA00022448"/>
    </source>
</evidence>
<keyword evidence="2" id="KW-0813">Transport</keyword>
<evidence type="ECO:0000256" key="3">
    <source>
        <dbReference type="ARBA" id="ARBA00022692"/>
    </source>
</evidence>
<dbReference type="PROSITE" id="PS50850">
    <property type="entry name" value="MFS"/>
    <property type="match status" value="1"/>
</dbReference>
<gene>
    <name evidence="8" type="ORF">BDW59DRAFT_161442</name>
</gene>
<dbReference type="SUPFAM" id="SSF103473">
    <property type="entry name" value="MFS general substrate transporter"/>
    <property type="match status" value="1"/>
</dbReference>
<feature type="transmembrane region" description="Helical" evidence="6">
    <location>
        <begin position="309"/>
        <end position="329"/>
    </location>
</feature>
<protein>
    <submittedName>
        <fullName evidence="8">Major facilitator superfamily domain-containing protein</fullName>
    </submittedName>
</protein>
<comment type="caution">
    <text evidence="8">The sequence shown here is derived from an EMBL/GenBank/DDBJ whole genome shotgun (WGS) entry which is preliminary data.</text>
</comment>
<evidence type="ECO:0000259" key="7">
    <source>
        <dbReference type="PROSITE" id="PS50850"/>
    </source>
</evidence>
<dbReference type="Proteomes" id="UP001610335">
    <property type="component" value="Unassembled WGS sequence"/>
</dbReference>
<dbReference type="Pfam" id="PF07690">
    <property type="entry name" value="MFS_1"/>
    <property type="match status" value="1"/>
</dbReference>
<evidence type="ECO:0000313" key="9">
    <source>
        <dbReference type="Proteomes" id="UP001610335"/>
    </source>
</evidence>
<keyword evidence="9" id="KW-1185">Reference proteome</keyword>
<feature type="domain" description="Major facilitator superfamily (MFS) profile" evidence="7">
    <location>
        <begin position="43"/>
        <end position="453"/>
    </location>
</feature>
<feature type="transmembrane region" description="Helical" evidence="6">
    <location>
        <begin position="135"/>
        <end position="159"/>
    </location>
</feature>
<keyword evidence="3 6" id="KW-0812">Transmembrane</keyword>
<feature type="transmembrane region" description="Helical" evidence="6">
    <location>
        <begin position="110"/>
        <end position="129"/>
    </location>
</feature>
<organism evidence="8 9">
    <name type="scientific">Aspergillus cavernicola</name>
    <dbReference type="NCBI Taxonomy" id="176166"/>
    <lineage>
        <taxon>Eukaryota</taxon>
        <taxon>Fungi</taxon>
        <taxon>Dikarya</taxon>
        <taxon>Ascomycota</taxon>
        <taxon>Pezizomycotina</taxon>
        <taxon>Eurotiomycetes</taxon>
        <taxon>Eurotiomycetidae</taxon>
        <taxon>Eurotiales</taxon>
        <taxon>Aspergillaceae</taxon>
        <taxon>Aspergillus</taxon>
        <taxon>Aspergillus subgen. Nidulantes</taxon>
    </lineage>
</organism>
<evidence type="ECO:0000313" key="8">
    <source>
        <dbReference type="EMBL" id="KAL2825771.1"/>
    </source>
</evidence>
<proteinExistence type="predicted"/>
<feature type="transmembrane region" description="Helical" evidence="6">
    <location>
        <begin position="336"/>
        <end position="355"/>
    </location>
</feature>
<dbReference type="EMBL" id="JBFXLS010000034">
    <property type="protein sequence ID" value="KAL2825771.1"/>
    <property type="molecule type" value="Genomic_DNA"/>
</dbReference>
<dbReference type="InterPro" id="IPR036259">
    <property type="entry name" value="MFS_trans_sf"/>
</dbReference>
<feature type="transmembrane region" description="Helical" evidence="6">
    <location>
        <begin position="171"/>
        <end position="190"/>
    </location>
</feature>
<dbReference type="InterPro" id="IPR011701">
    <property type="entry name" value="MFS"/>
</dbReference>
<evidence type="ECO:0000256" key="5">
    <source>
        <dbReference type="ARBA" id="ARBA00023136"/>
    </source>
</evidence>
<feature type="transmembrane region" description="Helical" evidence="6">
    <location>
        <begin position="202"/>
        <end position="224"/>
    </location>
</feature>
<comment type="subcellular location">
    <subcellularLocation>
        <location evidence="1">Membrane</location>
        <topology evidence="1">Multi-pass membrane protein</topology>
    </subcellularLocation>
</comment>
<feature type="transmembrane region" description="Helical" evidence="6">
    <location>
        <begin position="396"/>
        <end position="416"/>
    </location>
</feature>
<evidence type="ECO:0000256" key="1">
    <source>
        <dbReference type="ARBA" id="ARBA00004141"/>
    </source>
</evidence>
<keyword evidence="4 6" id="KW-1133">Transmembrane helix</keyword>
<evidence type="ECO:0000256" key="4">
    <source>
        <dbReference type="ARBA" id="ARBA00022989"/>
    </source>
</evidence>
<feature type="transmembrane region" description="Helical" evidence="6">
    <location>
        <begin position="361"/>
        <end position="384"/>
    </location>
</feature>
<dbReference type="InterPro" id="IPR020846">
    <property type="entry name" value="MFS_dom"/>
</dbReference>